<reference evidence="1 2" key="1">
    <citation type="submission" date="2022-04" db="EMBL/GenBank/DDBJ databases">
        <title>Chromosome-level reference genomes for two strains of Caenorhabditis briggsae: an improved platform for comparative genomics.</title>
        <authorList>
            <person name="Stevens L."/>
            <person name="Andersen E."/>
        </authorList>
    </citation>
    <scope>NUCLEOTIDE SEQUENCE [LARGE SCALE GENOMIC DNA]</scope>
    <source>
        <strain evidence="1">VX34</strain>
        <tissue evidence="1">Whole-organism</tissue>
    </source>
</reference>
<keyword evidence="2" id="KW-1185">Reference proteome</keyword>
<accession>A0AAE9JHS3</accession>
<evidence type="ECO:0000313" key="1">
    <source>
        <dbReference type="EMBL" id="UMM30568.1"/>
    </source>
</evidence>
<dbReference type="PANTHER" id="PTHR12904:SF28">
    <property type="entry name" value="ATP SYNTHASE SUBUNIT ALPHA-RELATED"/>
    <property type="match status" value="1"/>
</dbReference>
<gene>
    <name evidence="1" type="ORF">L5515_012392</name>
</gene>
<dbReference type="InterPro" id="IPR051341">
    <property type="entry name" value="Zyg-11_UBL_adapter"/>
</dbReference>
<dbReference type="SUPFAM" id="SSF52047">
    <property type="entry name" value="RNI-like"/>
    <property type="match status" value="1"/>
</dbReference>
<evidence type="ECO:0000313" key="2">
    <source>
        <dbReference type="Proteomes" id="UP000829354"/>
    </source>
</evidence>
<dbReference type="AlphaFoldDB" id="A0AAE9JHS3"/>
<dbReference type="PANTHER" id="PTHR12904">
    <property type="match status" value="1"/>
</dbReference>
<name>A0AAE9JHS3_CAEBR</name>
<dbReference type="Proteomes" id="UP000829354">
    <property type="component" value="Chromosome IV"/>
</dbReference>
<proteinExistence type="predicted"/>
<dbReference type="InterPro" id="IPR032675">
    <property type="entry name" value="LRR_dom_sf"/>
</dbReference>
<dbReference type="Gene3D" id="3.80.10.10">
    <property type="entry name" value="Ribonuclease Inhibitor"/>
    <property type="match status" value="1"/>
</dbReference>
<dbReference type="EMBL" id="CP092623">
    <property type="protein sequence ID" value="UMM30568.1"/>
    <property type="molecule type" value="Genomic_DNA"/>
</dbReference>
<protein>
    <submittedName>
        <fullName evidence="1">Uncharacterized protein</fullName>
    </submittedName>
</protein>
<organism evidence="1 2">
    <name type="scientific">Caenorhabditis briggsae</name>
    <dbReference type="NCBI Taxonomy" id="6238"/>
    <lineage>
        <taxon>Eukaryota</taxon>
        <taxon>Metazoa</taxon>
        <taxon>Ecdysozoa</taxon>
        <taxon>Nematoda</taxon>
        <taxon>Chromadorea</taxon>
        <taxon>Rhabditida</taxon>
        <taxon>Rhabditina</taxon>
        <taxon>Rhabditomorpha</taxon>
        <taxon>Rhabditoidea</taxon>
        <taxon>Rhabditidae</taxon>
        <taxon>Peloderinae</taxon>
        <taxon>Caenorhabditis</taxon>
    </lineage>
</organism>
<sequence length="669" mass="77064">MSVPSLRQLALESVANYIHDGFYDQTDYVLEPKMSNEIWELFSRRYGCDSNILKQVESKMAVTKIQLGGKSMFQPMVQMLRKKSLESLAFDGFEFLKNKKLKFAATDFLLALKKVVGKESKKNLKYLDLNFSPTTSRSWSQWVSENLPKLETLILRNLVLSKDDLNILGRSLPRLKSLEFFATDIGSLEGLSKLKNLETLSLKNCTLSKARLLNPLFECKKLRMLDLKSTDDGNIIEKFIQCGKVLPELRFLDAAGTDIDKEKLEMLMKTHKNLKQVVVIRTILEYSTIPGIELLNYATPQSFIKCMRHYTRMKHDILVSYLLFRMFYDFDEEEAEQLGQEALRGFLSVVCRALEAFSDVEEIYVRGVRCLKIIADEQHLNSLGSEHLLRLANQLMDTGIRWLEDKSICGTTTNVWNIINQVTILSLTHLNAPKVCSFAVRCSKLEDVDVVPALNMLAPRINPLELVAPRSDYLEPLVLWLYYPTPKKILHRKELENALNTIQRITEGNEAASETFVALKRMFLGIPRVSWMLNDPVNMMNILEGSSTLIKRVQLAFYFMEILGEFEDQELVGQIQQVFKDLNNLPGRIKRRLPKFSFCSSYESLKDTVENSKSDGPVEWALWTMREMIKNDKEAKLKFRRCGLNSAVKKLRRKDNKALMDLRSEVLKR</sequence>